<dbReference type="OrthoDB" id="9770965at2"/>
<dbReference type="GO" id="GO:0016042">
    <property type="term" value="P:lipid catabolic process"/>
    <property type="evidence" value="ECO:0007669"/>
    <property type="project" value="UniProtKB-UniRule"/>
</dbReference>
<dbReference type="InterPro" id="IPR016035">
    <property type="entry name" value="Acyl_Trfase/lysoPLipase"/>
</dbReference>
<evidence type="ECO:0000259" key="5">
    <source>
        <dbReference type="PROSITE" id="PS51635"/>
    </source>
</evidence>
<gene>
    <name evidence="6" type="ORF">A6X21_14580</name>
</gene>
<dbReference type="EMBL" id="LYDR01000158">
    <property type="protein sequence ID" value="ODA28084.1"/>
    <property type="molecule type" value="Genomic_DNA"/>
</dbReference>
<evidence type="ECO:0000313" key="7">
    <source>
        <dbReference type="Proteomes" id="UP000094828"/>
    </source>
</evidence>
<protein>
    <recommendedName>
        <fullName evidence="5">PNPLA domain-containing protein</fullName>
    </recommendedName>
</protein>
<dbReference type="GO" id="GO:0016787">
    <property type="term" value="F:hydrolase activity"/>
    <property type="evidence" value="ECO:0007669"/>
    <property type="project" value="UniProtKB-UniRule"/>
</dbReference>
<dbReference type="PROSITE" id="PS51635">
    <property type="entry name" value="PNPLA"/>
    <property type="match status" value="1"/>
</dbReference>
<comment type="caution">
    <text evidence="6">The sequence shown here is derived from an EMBL/GenBank/DDBJ whole genome shotgun (WGS) entry which is preliminary data.</text>
</comment>
<dbReference type="Proteomes" id="UP000094828">
    <property type="component" value="Unassembled WGS sequence"/>
</dbReference>
<feature type="short sequence motif" description="GXGXXG" evidence="4">
    <location>
        <begin position="9"/>
        <end position="14"/>
    </location>
</feature>
<keyword evidence="1 4" id="KW-0378">Hydrolase</keyword>
<evidence type="ECO:0000256" key="2">
    <source>
        <dbReference type="ARBA" id="ARBA00022963"/>
    </source>
</evidence>
<sequence length="522" mass="58405">MQAFGIFEGGGAKGVAHIGALAAVEEHKIDFIGVAGSSAGAIIAVLVACGYKAEELYSPAGDSGLLKDSFKPFLSDNDQKTYRSIQESLKRIGANKSSYNWVTSLLAEAWSQKKALKHSHKTLGLLTTEHFEAWLEQRLLHKLREHDPNYAPTATHGKVAFKDITLPLKIIASNLTENKIRIFSNSHEDDRDREESVSEAVGASIALPLLFAPKKHNEGLFSDGGLMSNFPVWVFDEERKTAPLLTPTFGFRLVERRNGPLSPKKQDDGQQSPTLMEYLWSVAKAGLFGDNSLETRQVSTLHEILLPVKLLTYDLLADKESIHTAYEAARDATNNYLSRRDTIWKQEPSYISSILTLIANNFRNTYAFSGHLRINIMLPITHDTLKVIYTHNMSDEDCDDMLELPIGCGAAGHCWSSLRPVVCDLLHAKQVFSDKWKMSKYQQRLVRHDLKSLLSVPLSTLTNTQLDDMNIDDHTKHRAFRGVLNFDSDEAIVPIFQDFLLNHRTEIDASSRMIVSLLSNIS</sequence>
<dbReference type="CDD" id="cd07207">
    <property type="entry name" value="Pat_ExoU_VipD_like"/>
    <property type="match status" value="1"/>
</dbReference>
<organism evidence="6 7">
    <name type="scientific">Planctopirus hydrillae</name>
    <dbReference type="NCBI Taxonomy" id="1841610"/>
    <lineage>
        <taxon>Bacteria</taxon>
        <taxon>Pseudomonadati</taxon>
        <taxon>Planctomycetota</taxon>
        <taxon>Planctomycetia</taxon>
        <taxon>Planctomycetales</taxon>
        <taxon>Planctomycetaceae</taxon>
        <taxon>Planctopirus</taxon>
    </lineage>
</organism>
<reference evidence="6 7" key="1">
    <citation type="submission" date="2016-05" db="EMBL/GenBank/DDBJ databases">
        <title>Genomic and physiological characterization of Planctopirus sp. isolated from fresh water lake.</title>
        <authorList>
            <person name="Subhash Y."/>
            <person name="Ramana C."/>
        </authorList>
    </citation>
    <scope>NUCLEOTIDE SEQUENCE [LARGE SCALE GENOMIC DNA]</scope>
    <source>
        <strain evidence="6 7">JC280</strain>
    </source>
</reference>
<feature type="domain" description="PNPLA" evidence="5">
    <location>
        <begin position="5"/>
        <end position="236"/>
    </location>
</feature>
<keyword evidence="2 4" id="KW-0442">Lipid degradation</keyword>
<proteinExistence type="predicted"/>
<accession>A0A1C3E4C3</accession>
<evidence type="ECO:0000313" key="6">
    <source>
        <dbReference type="EMBL" id="ODA28084.1"/>
    </source>
</evidence>
<feature type="active site" description="Proton acceptor" evidence="4">
    <location>
        <position position="223"/>
    </location>
</feature>
<dbReference type="AlphaFoldDB" id="A0A1C3E4C3"/>
<evidence type="ECO:0000256" key="4">
    <source>
        <dbReference type="PROSITE-ProRule" id="PRU01161"/>
    </source>
</evidence>
<dbReference type="InterPro" id="IPR050301">
    <property type="entry name" value="NTE"/>
</dbReference>
<dbReference type="Gene3D" id="3.40.1090.10">
    <property type="entry name" value="Cytosolic phospholipase A2 catalytic domain"/>
    <property type="match status" value="1"/>
</dbReference>
<dbReference type="InterPro" id="IPR002641">
    <property type="entry name" value="PNPLA_dom"/>
</dbReference>
<feature type="active site" description="Nucleophile" evidence="4">
    <location>
        <position position="38"/>
    </location>
</feature>
<dbReference type="Pfam" id="PF01734">
    <property type="entry name" value="Patatin"/>
    <property type="match status" value="1"/>
</dbReference>
<feature type="short sequence motif" description="GXSXG" evidence="4">
    <location>
        <begin position="36"/>
        <end position="40"/>
    </location>
</feature>
<evidence type="ECO:0000256" key="3">
    <source>
        <dbReference type="ARBA" id="ARBA00023098"/>
    </source>
</evidence>
<dbReference type="PANTHER" id="PTHR14226:SF78">
    <property type="entry name" value="SLR0060 PROTEIN"/>
    <property type="match status" value="1"/>
</dbReference>
<dbReference type="STRING" id="1841610.A6X21_14580"/>
<dbReference type="RefSeq" id="WP_068853271.1">
    <property type="nucleotide sequence ID" value="NZ_LYDR01000158.1"/>
</dbReference>
<keyword evidence="3 4" id="KW-0443">Lipid metabolism</keyword>
<feature type="short sequence motif" description="DGA/G" evidence="4">
    <location>
        <begin position="223"/>
        <end position="225"/>
    </location>
</feature>
<evidence type="ECO:0000256" key="1">
    <source>
        <dbReference type="ARBA" id="ARBA00022801"/>
    </source>
</evidence>
<dbReference type="SUPFAM" id="SSF52151">
    <property type="entry name" value="FabD/lysophospholipase-like"/>
    <property type="match status" value="1"/>
</dbReference>
<keyword evidence="7" id="KW-1185">Reference proteome</keyword>
<dbReference type="PANTHER" id="PTHR14226">
    <property type="entry name" value="NEUROPATHY TARGET ESTERASE/SWISS CHEESE D.MELANOGASTER"/>
    <property type="match status" value="1"/>
</dbReference>
<name>A0A1C3E4C3_9PLAN</name>